<dbReference type="PANTHER" id="PTHR48081:SF9">
    <property type="entry name" value="CARBOXYLESTERASE"/>
    <property type="match status" value="1"/>
</dbReference>
<dbReference type="OrthoDB" id="9806180at2"/>
<accession>A0A517TFF8</accession>
<dbReference type="InterPro" id="IPR049492">
    <property type="entry name" value="BD-FAE-like_dom"/>
</dbReference>
<dbReference type="InterPro" id="IPR029058">
    <property type="entry name" value="AB_hydrolase_fold"/>
</dbReference>
<feature type="signal peptide" evidence="2">
    <location>
        <begin position="1"/>
        <end position="23"/>
    </location>
</feature>
<dbReference type="EC" id="3.1.1.3" evidence="4"/>
<dbReference type="GO" id="GO:0004806">
    <property type="term" value="F:triacylglycerol lipase activity"/>
    <property type="evidence" value="ECO:0007669"/>
    <property type="project" value="UniProtKB-EC"/>
</dbReference>
<keyword evidence="1 4" id="KW-0378">Hydrolase</keyword>
<dbReference type="RefSeq" id="WP_145266767.1">
    <property type="nucleotide sequence ID" value="NZ_CP036316.1"/>
</dbReference>
<feature type="chain" id="PRO_5021934480" evidence="2">
    <location>
        <begin position="24"/>
        <end position="278"/>
    </location>
</feature>
<feature type="domain" description="BD-FAE-like" evidence="3">
    <location>
        <begin position="56"/>
        <end position="155"/>
    </location>
</feature>
<gene>
    <name evidence="4" type="primary">lip2</name>
    <name evidence="4" type="ORF">V22_43650</name>
</gene>
<evidence type="ECO:0000256" key="2">
    <source>
        <dbReference type="SAM" id="SignalP"/>
    </source>
</evidence>
<dbReference type="Gene3D" id="3.40.50.1820">
    <property type="entry name" value="alpha/beta hydrolase"/>
    <property type="match status" value="1"/>
</dbReference>
<dbReference type="KEGG" id="chya:V22_43650"/>
<evidence type="ECO:0000313" key="4">
    <source>
        <dbReference type="EMBL" id="QDT67092.1"/>
    </source>
</evidence>
<protein>
    <submittedName>
        <fullName evidence="4">Lipase 2</fullName>
        <ecNumber evidence="4">3.1.1.3</ecNumber>
    </submittedName>
</protein>
<evidence type="ECO:0000259" key="3">
    <source>
        <dbReference type="Pfam" id="PF20434"/>
    </source>
</evidence>
<dbReference type="Pfam" id="PF20434">
    <property type="entry name" value="BD-FAE"/>
    <property type="match status" value="1"/>
</dbReference>
<reference evidence="4 5" key="1">
    <citation type="submission" date="2019-02" db="EMBL/GenBank/DDBJ databases">
        <title>Deep-cultivation of Planctomycetes and their phenomic and genomic characterization uncovers novel biology.</title>
        <authorList>
            <person name="Wiegand S."/>
            <person name="Jogler M."/>
            <person name="Boedeker C."/>
            <person name="Pinto D."/>
            <person name="Vollmers J."/>
            <person name="Rivas-Marin E."/>
            <person name="Kohn T."/>
            <person name="Peeters S.H."/>
            <person name="Heuer A."/>
            <person name="Rast P."/>
            <person name="Oberbeckmann S."/>
            <person name="Bunk B."/>
            <person name="Jeske O."/>
            <person name="Meyerdierks A."/>
            <person name="Storesund J.E."/>
            <person name="Kallscheuer N."/>
            <person name="Luecker S."/>
            <person name="Lage O.M."/>
            <person name="Pohl T."/>
            <person name="Merkel B.J."/>
            <person name="Hornburger P."/>
            <person name="Mueller R.-W."/>
            <person name="Bruemmer F."/>
            <person name="Labrenz M."/>
            <person name="Spormann A.M."/>
            <person name="Op den Camp H."/>
            <person name="Overmann J."/>
            <person name="Amann R."/>
            <person name="Jetten M.S.M."/>
            <person name="Mascher T."/>
            <person name="Medema M.H."/>
            <person name="Devos D.P."/>
            <person name="Kaster A.-K."/>
            <person name="Ovreas L."/>
            <person name="Rohde M."/>
            <person name="Galperin M.Y."/>
            <person name="Jogler C."/>
        </authorList>
    </citation>
    <scope>NUCLEOTIDE SEQUENCE [LARGE SCALE GENOMIC DNA]</scope>
    <source>
        <strain evidence="4 5">V22</strain>
    </source>
</reference>
<dbReference type="SUPFAM" id="SSF53474">
    <property type="entry name" value="alpha/beta-Hydrolases"/>
    <property type="match status" value="1"/>
</dbReference>
<dbReference type="EMBL" id="CP036316">
    <property type="protein sequence ID" value="QDT67092.1"/>
    <property type="molecule type" value="Genomic_DNA"/>
</dbReference>
<dbReference type="AlphaFoldDB" id="A0A517TFF8"/>
<dbReference type="PANTHER" id="PTHR48081">
    <property type="entry name" value="AB HYDROLASE SUPERFAMILY PROTEIN C4A8.06C"/>
    <property type="match status" value="1"/>
</dbReference>
<evidence type="ECO:0000313" key="5">
    <source>
        <dbReference type="Proteomes" id="UP000319976"/>
    </source>
</evidence>
<dbReference type="InterPro" id="IPR050300">
    <property type="entry name" value="GDXG_lipolytic_enzyme"/>
</dbReference>
<sequence precursor="true">MLARHQVLLFVFLLLAGMVPLQAAEKVVDEDSRVIEDISYYEGGDVTGYKAERCKLDLYYPTNKEDFATIVWFHGGGLKGGNRSFPKGLLKQGHAVVAVNYRLHPHVNAPAYIEDAAASVAWTMKNIERYGGSPRKVFVSGHSAGGYLASMVGLDPRWLDRHGIDANEIAGLIPYSGHTITHFTVRKERGIDKTQPVIDEFAPLFHVRKDAPPLLLITGDREKEILGRYEENAYLWRMMLVAGHKDTTLYELDGYNHGGMVQPAHPLALNFMKRVLEK</sequence>
<proteinExistence type="predicted"/>
<organism evidence="4 5">
    <name type="scientific">Calycomorphotria hydatis</name>
    <dbReference type="NCBI Taxonomy" id="2528027"/>
    <lineage>
        <taxon>Bacteria</taxon>
        <taxon>Pseudomonadati</taxon>
        <taxon>Planctomycetota</taxon>
        <taxon>Planctomycetia</taxon>
        <taxon>Planctomycetales</taxon>
        <taxon>Planctomycetaceae</taxon>
        <taxon>Calycomorphotria</taxon>
    </lineage>
</organism>
<evidence type="ECO:0000256" key="1">
    <source>
        <dbReference type="ARBA" id="ARBA00022801"/>
    </source>
</evidence>
<dbReference type="Proteomes" id="UP000319976">
    <property type="component" value="Chromosome"/>
</dbReference>
<keyword evidence="2" id="KW-0732">Signal</keyword>
<name>A0A517TFF8_9PLAN</name>
<keyword evidence="5" id="KW-1185">Reference proteome</keyword>